<proteinExistence type="predicted"/>
<keyword evidence="2" id="KW-0282">Flagellum</keyword>
<name>A0ABU4PST4_9SPHN</name>
<gene>
    <name evidence="2" type="ORF">SIL82_16665</name>
</gene>
<organism evidence="2 3">
    <name type="scientific">Sphingomonas echinoides</name>
    <dbReference type="NCBI Taxonomy" id="59803"/>
    <lineage>
        <taxon>Bacteria</taxon>
        <taxon>Pseudomonadati</taxon>
        <taxon>Pseudomonadota</taxon>
        <taxon>Alphaproteobacteria</taxon>
        <taxon>Sphingomonadales</taxon>
        <taxon>Sphingomonadaceae</taxon>
        <taxon>Sphingomonas</taxon>
    </lineage>
</organism>
<reference evidence="2 3" key="1">
    <citation type="submission" date="2023-11" db="EMBL/GenBank/DDBJ databases">
        <title>MicrobeMod: A computational toolkit for identifying prokaryotic methylation and restriction-modification with nanopore sequencing.</title>
        <authorList>
            <person name="Crits-Christoph A."/>
            <person name="Kang S.C."/>
            <person name="Lee H."/>
            <person name="Ostrov N."/>
        </authorList>
    </citation>
    <scope>NUCLEOTIDE SEQUENCE [LARGE SCALE GENOMIC DNA]</scope>
    <source>
        <strain evidence="2 3">ATCC 14820</strain>
    </source>
</reference>
<sequence>MRQRFARAIAALPIVIVSTGASGGESAPAHTAPQYVALDPFVVPIVDSDRITGNLRLKIMIDAGDAASAEKMKLRLPVLRQAAMGSAIDFARLHASPFLPVNAELLEGNLTSAMAGPDLGHARVLITEVSATNG</sequence>
<dbReference type="RefSeq" id="WP_010407193.1">
    <property type="nucleotide sequence ID" value="NZ_JAWXXV010000001.1"/>
</dbReference>
<dbReference type="Proteomes" id="UP001279660">
    <property type="component" value="Unassembled WGS sequence"/>
</dbReference>
<feature type="signal peptide" evidence="1">
    <location>
        <begin position="1"/>
        <end position="23"/>
    </location>
</feature>
<keyword evidence="2" id="KW-0966">Cell projection</keyword>
<evidence type="ECO:0000256" key="1">
    <source>
        <dbReference type="SAM" id="SignalP"/>
    </source>
</evidence>
<keyword evidence="2" id="KW-0969">Cilium</keyword>
<keyword evidence="1" id="KW-0732">Signal</keyword>
<accession>A0ABU4PST4</accession>
<evidence type="ECO:0000313" key="2">
    <source>
        <dbReference type="EMBL" id="MDX5985889.1"/>
    </source>
</evidence>
<feature type="chain" id="PRO_5047376500" evidence="1">
    <location>
        <begin position="24"/>
        <end position="134"/>
    </location>
</feature>
<dbReference type="EMBL" id="JAWXXV010000001">
    <property type="protein sequence ID" value="MDX5985889.1"/>
    <property type="molecule type" value="Genomic_DNA"/>
</dbReference>
<comment type="caution">
    <text evidence="2">The sequence shown here is derived from an EMBL/GenBank/DDBJ whole genome shotgun (WGS) entry which is preliminary data.</text>
</comment>
<evidence type="ECO:0000313" key="3">
    <source>
        <dbReference type="Proteomes" id="UP001279660"/>
    </source>
</evidence>
<keyword evidence="3" id="KW-1185">Reference proteome</keyword>
<protein>
    <submittedName>
        <fullName evidence="2">Flagellar basal body-associated FliL family protein</fullName>
    </submittedName>
</protein>